<evidence type="ECO:0000259" key="6">
    <source>
        <dbReference type="Pfam" id="PF07980"/>
    </source>
</evidence>
<comment type="subcellular location">
    <subcellularLocation>
        <location evidence="1">Cell outer membrane</location>
    </subcellularLocation>
</comment>
<evidence type="ECO:0000256" key="2">
    <source>
        <dbReference type="ARBA" id="ARBA00006275"/>
    </source>
</evidence>
<evidence type="ECO:0000256" key="4">
    <source>
        <dbReference type="ARBA" id="ARBA00023136"/>
    </source>
</evidence>
<dbReference type="EMBL" id="JBHUOZ010000003">
    <property type="protein sequence ID" value="MFD2920321.1"/>
    <property type="molecule type" value="Genomic_DNA"/>
</dbReference>
<keyword evidence="9" id="KW-1185">Reference proteome</keyword>
<accession>A0ABW6A5Z9</accession>
<feature type="domain" description="SusD-like N-terminal" evidence="7">
    <location>
        <begin position="103"/>
        <end position="234"/>
    </location>
</feature>
<evidence type="ECO:0000313" key="9">
    <source>
        <dbReference type="Proteomes" id="UP001597511"/>
    </source>
</evidence>
<comment type="caution">
    <text evidence="8">The sequence shown here is derived from an EMBL/GenBank/DDBJ whole genome shotgun (WGS) entry which is preliminary data.</text>
</comment>
<gene>
    <name evidence="8" type="ORF">ACFS6H_11405</name>
</gene>
<dbReference type="SUPFAM" id="SSF48452">
    <property type="entry name" value="TPR-like"/>
    <property type="match status" value="1"/>
</dbReference>
<dbReference type="PROSITE" id="PS51257">
    <property type="entry name" value="PROKAR_LIPOPROTEIN"/>
    <property type="match status" value="1"/>
</dbReference>
<evidence type="ECO:0000256" key="5">
    <source>
        <dbReference type="ARBA" id="ARBA00023237"/>
    </source>
</evidence>
<sequence>MRSVKNIKTTGSKTAWMFCLVMVLAFFTGCKKFIDVVPDNVATIDNAFSIRTEAEKYLFTCYSYLPDEGDFGANPAFGGGDEIWQDPTFSTINPAAMRIAMGFQSGNDPIMHYWENMYKGIRDCNIFLDNVHRVVDLEPYLRTRWIGEVLFLKAYYHWYLLRMYGPINIVDKNLPIDVTADQVKIPRIAVDSVVNYIAGLLDSSAKLLPATIQSRTTELGRITSPIALAIKARLLVTAASPLFNGNTDYNNFKNIDNTPLINTTYDKEKWKRAADACKAAIDAAHAADIKLFKFNDNLVSLSPFFQQQMTIRNSVCEKWNEELIWGSSNSPTGKYMQRLALPKLNPARLGNQEPLGQLAPTIKVVEQFYSKNGVPIEEDKDYDYVNRYKPRTIGAEEAEYMQMGYETAGLNFDREPRFYANVSFDGDKWLMQNGLWPIQAKWGQNQSRKNVFGYSVTGYFTKKITSWKFVIEEGQASSTETYPFPLFRLADLYLLYAEALNEYADAPTAEAYAYINTVRERAGLPTVQDAWSQHSRNANKYTTKDGFRAIVQQERLIELSFEASRFWDLRRWKRAIEEQNKIILGWNIAGVSPVEYYRLTPLFSQSFQVRDYLWPLRNNDILINPKLVQNPGW</sequence>
<dbReference type="Proteomes" id="UP001597511">
    <property type="component" value="Unassembled WGS sequence"/>
</dbReference>
<dbReference type="RefSeq" id="WP_386098439.1">
    <property type="nucleotide sequence ID" value="NZ_JBHUOZ010000003.1"/>
</dbReference>
<comment type="similarity">
    <text evidence="2">Belongs to the SusD family.</text>
</comment>
<evidence type="ECO:0000259" key="7">
    <source>
        <dbReference type="Pfam" id="PF14322"/>
    </source>
</evidence>
<keyword evidence="5" id="KW-0998">Cell outer membrane</keyword>
<dbReference type="Pfam" id="PF14322">
    <property type="entry name" value="SusD-like_3"/>
    <property type="match status" value="1"/>
</dbReference>
<dbReference type="InterPro" id="IPR033985">
    <property type="entry name" value="SusD-like_N"/>
</dbReference>
<name>A0ABW6A5Z9_9BACT</name>
<protein>
    <submittedName>
        <fullName evidence="8">RagB/SusD family nutrient uptake outer membrane protein</fullName>
    </submittedName>
</protein>
<dbReference type="Gene3D" id="1.25.40.390">
    <property type="match status" value="1"/>
</dbReference>
<proteinExistence type="inferred from homology"/>
<evidence type="ECO:0000256" key="1">
    <source>
        <dbReference type="ARBA" id="ARBA00004442"/>
    </source>
</evidence>
<keyword evidence="3" id="KW-0732">Signal</keyword>
<evidence type="ECO:0000313" key="8">
    <source>
        <dbReference type="EMBL" id="MFD2920321.1"/>
    </source>
</evidence>
<dbReference type="InterPro" id="IPR011990">
    <property type="entry name" value="TPR-like_helical_dom_sf"/>
</dbReference>
<reference evidence="9" key="1">
    <citation type="journal article" date="2019" name="Int. J. Syst. Evol. Microbiol.">
        <title>The Global Catalogue of Microorganisms (GCM) 10K type strain sequencing project: providing services to taxonomists for standard genome sequencing and annotation.</title>
        <authorList>
            <consortium name="The Broad Institute Genomics Platform"/>
            <consortium name="The Broad Institute Genome Sequencing Center for Infectious Disease"/>
            <person name="Wu L."/>
            <person name="Ma J."/>
        </authorList>
    </citation>
    <scope>NUCLEOTIDE SEQUENCE [LARGE SCALE GENOMIC DNA]</scope>
    <source>
        <strain evidence="9">KCTC 23299</strain>
    </source>
</reference>
<dbReference type="Pfam" id="PF07980">
    <property type="entry name" value="SusD_RagB"/>
    <property type="match status" value="1"/>
</dbReference>
<dbReference type="InterPro" id="IPR012944">
    <property type="entry name" value="SusD_RagB_dom"/>
</dbReference>
<organism evidence="8 9">
    <name type="scientific">Terrimonas rubra</name>
    <dbReference type="NCBI Taxonomy" id="1035890"/>
    <lineage>
        <taxon>Bacteria</taxon>
        <taxon>Pseudomonadati</taxon>
        <taxon>Bacteroidota</taxon>
        <taxon>Chitinophagia</taxon>
        <taxon>Chitinophagales</taxon>
        <taxon>Chitinophagaceae</taxon>
        <taxon>Terrimonas</taxon>
    </lineage>
</organism>
<evidence type="ECO:0000256" key="3">
    <source>
        <dbReference type="ARBA" id="ARBA00022729"/>
    </source>
</evidence>
<keyword evidence="4" id="KW-0472">Membrane</keyword>
<feature type="domain" description="RagB/SusD" evidence="6">
    <location>
        <begin position="322"/>
        <end position="633"/>
    </location>
</feature>